<keyword evidence="1" id="KW-0694">RNA-binding</keyword>
<accession>A0A0C3Q715</accession>
<dbReference type="Pfam" id="PF00035">
    <property type="entry name" value="dsrm"/>
    <property type="match status" value="1"/>
</dbReference>
<evidence type="ECO:0000256" key="1">
    <source>
        <dbReference type="PROSITE-ProRule" id="PRU00266"/>
    </source>
</evidence>
<evidence type="ECO:0000313" key="4">
    <source>
        <dbReference type="Proteomes" id="UP000054248"/>
    </source>
</evidence>
<proteinExistence type="predicted"/>
<dbReference type="Proteomes" id="UP000054248">
    <property type="component" value="Unassembled WGS sequence"/>
</dbReference>
<dbReference type="HOGENOM" id="CLU_172700_0_1_1"/>
<dbReference type="EMBL" id="KN823207">
    <property type="protein sequence ID" value="KIO19716.1"/>
    <property type="molecule type" value="Genomic_DNA"/>
</dbReference>
<evidence type="ECO:0000313" key="3">
    <source>
        <dbReference type="EMBL" id="KIO19716.1"/>
    </source>
</evidence>
<dbReference type="SUPFAM" id="SSF54768">
    <property type="entry name" value="dsRNA-binding domain-like"/>
    <property type="match status" value="1"/>
</dbReference>
<sequence length="75" mass="8114">MLLHKWAQNNKILNSLSWVDVATGTNPFTTWTSVVKMDGKVLGSGSGARKKQARNSAAREALISMGIVDNISPDE</sequence>
<reference evidence="3 4" key="1">
    <citation type="submission" date="2014-04" db="EMBL/GenBank/DDBJ databases">
        <authorList>
            <consortium name="DOE Joint Genome Institute"/>
            <person name="Kuo A."/>
            <person name="Girlanda M."/>
            <person name="Perotto S."/>
            <person name="Kohler A."/>
            <person name="Nagy L.G."/>
            <person name="Floudas D."/>
            <person name="Copeland A."/>
            <person name="Barry K.W."/>
            <person name="Cichocki N."/>
            <person name="Veneault-Fourrey C."/>
            <person name="LaButti K."/>
            <person name="Lindquist E.A."/>
            <person name="Lipzen A."/>
            <person name="Lundell T."/>
            <person name="Morin E."/>
            <person name="Murat C."/>
            <person name="Sun H."/>
            <person name="Tunlid A."/>
            <person name="Henrissat B."/>
            <person name="Grigoriev I.V."/>
            <person name="Hibbett D.S."/>
            <person name="Martin F."/>
            <person name="Nordberg H.P."/>
            <person name="Cantor M.N."/>
            <person name="Hua S.X."/>
        </authorList>
    </citation>
    <scope>NUCLEOTIDE SEQUENCE [LARGE SCALE GENOMIC DNA]</scope>
    <source>
        <strain evidence="3 4">MUT 4182</strain>
    </source>
</reference>
<dbReference type="Gene3D" id="3.30.160.20">
    <property type="match status" value="1"/>
</dbReference>
<keyword evidence="4" id="KW-1185">Reference proteome</keyword>
<name>A0A0C3Q715_9AGAM</name>
<reference evidence="4" key="2">
    <citation type="submission" date="2015-01" db="EMBL/GenBank/DDBJ databases">
        <title>Evolutionary Origins and Diversification of the Mycorrhizal Mutualists.</title>
        <authorList>
            <consortium name="DOE Joint Genome Institute"/>
            <consortium name="Mycorrhizal Genomics Consortium"/>
            <person name="Kohler A."/>
            <person name="Kuo A."/>
            <person name="Nagy L.G."/>
            <person name="Floudas D."/>
            <person name="Copeland A."/>
            <person name="Barry K.W."/>
            <person name="Cichocki N."/>
            <person name="Veneault-Fourrey C."/>
            <person name="LaButti K."/>
            <person name="Lindquist E.A."/>
            <person name="Lipzen A."/>
            <person name="Lundell T."/>
            <person name="Morin E."/>
            <person name="Murat C."/>
            <person name="Riley R."/>
            <person name="Ohm R."/>
            <person name="Sun H."/>
            <person name="Tunlid A."/>
            <person name="Henrissat B."/>
            <person name="Grigoriev I.V."/>
            <person name="Hibbett D.S."/>
            <person name="Martin F."/>
        </authorList>
    </citation>
    <scope>NUCLEOTIDE SEQUENCE [LARGE SCALE GENOMIC DNA]</scope>
    <source>
        <strain evidence="4">MUT 4182</strain>
    </source>
</reference>
<evidence type="ECO:0000259" key="2">
    <source>
        <dbReference type="PROSITE" id="PS50137"/>
    </source>
</evidence>
<dbReference type="AlphaFoldDB" id="A0A0C3Q715"/>
<dbReference type="OrthoDB" id="3246846at2759"/>
<protein>
    <recommendedName>
        <fullName evidence="2">DRBM domain-containing protein</fullName>
    </recommendedName>
</protein>
<feature type="domain" description="DRBM" evidence="2">
    <location>
        <begin position="1"/>
        <end position="67"/>
    </location>
</feature>
<organism evidence="3 4">
    <name type="scientific">Tulasnella calospora MUT 4182</name>
    <dbReference type="NCBI Taxonomy" id="1051891"/>
    <lineage>
        <taxon>Eukaryota</taxon>
        <taxon>Fungi</taxon>
        <taxon>Dikarya</taxon>
        <taxon>Basidiomycota</taxon>
        <taxon>Agaricomycotina</taxon>
        <taxon>Agaricomycetes</taxon>
        <taxon>Cantharellales</taxon>
        <taxon>Tulasnellaceae</taxon>
        <taxon>Tulasnella</taxon>
    </lineage>
</organism>
<dbReference type="InterPro" id="IPR014720">
    <property type="entry name" value="dsRBD_dom"/>
</dbReference>
<dbReference type="GO" id="GO:0003723">
    <property type="term" value="F:RNA binding"/>
    <property type="evidence" value="ECO:0007669"/>
    <property type="project" value="UniProtKB-UniRule"/>
</dbReference>
<gene>
    <name evidence="3" type="ORF">M407DRAFT_246080</name>
</gene>
<dbReference type="PROSITE" id="PS50137">
    <property type="entry name" value="DS_RBD"/>
    <property type="match status" value="1"/>
</dbReference>